<dbReference type="Proteomes" id="UP000666369">
    <property type="component" value="Unassembled WGS sequence"/>
</dbReference>
<dbReference type="InterPro" id="IPR036097">
    <property type="entry name" value="HisK_dim/P_sf"/>
</dbReference>
<dbReference type="PROSITE" id="PS50113">
    <property type="entry name" value="PAC"/>
    <property type="match status" value="1"/>
</dbReference>
<evidence type="ECO:0000256" key="1">
    <source>
        <dbReference type="ARBA" id="ARBA00000085"/>
    </source>
</evidence>
<dbReference type="PANTHER" id="PTHR24422">
    <property type="entry name" value="CHEMOTAXIS PROTEIN METHYLTRANSFERASE"/>
    <property type="match status" value="1"/>
</dbReference>
<name>A0ABX0FNM0_9BURK</name>
<dbReference type="SMART" id="SM00388">
    <property type="entry name" value="HisKA"/>
    <property type="match status" value="1"/>
</dbReference>
<dbReference type="Gene3D" id="1.10.155.10">
    <property type="entry name" value="Chemotaxis receptor methyltransferase CheR, N-terminal domain"/>
    <property type="match status" value="1"/>
</dbReference>
<dbReference type="SUPFAM" id="SSF55785">
    <property type="entry name" value="PYP-like sensor domain (PAS domain)"/>
    <property type="match status" value="3"/>
</dbReference>
<dbReference type="PROSITE" id="PS50112">
    <property type="entry name" value="PAS"/>
    <property type="match status" value="1"/>
</dbReference>
<evidence type="ECO:0000256" key="10">
    <source>
        <dbReference type="SAM" id="MobiDB-lite"/>
    </source>
</evidence>
<dbReference type="CDD" id="cd00082">
    <property type="entry name" value="HisKA"/>
    <property type="match status" value="1"/>
</dbReference>
<dbReference type="InterPro" id="IPR035909">
    <property type="entry name" value="CheB_C"/>
</dbReference>
<dbReference type="CDD" id="cd00130">
    <property type="entry name" value="PAS"/>
    <property type="match status" value="1"/>
</dbReference>
<dbReference type="InterPro" id="IPR036804">
    <property type="entry name" value="CheR_N_sf"/>
</dbReference>
<dbReference type="Pfam" id="PF13596">
    <property type="entry name" value="PAS_10"/>
    <property type="match status" value="1"/>
</dbReference>
<evidence type="ECO:0000313" key="18">
    <source>
        <dbReference type="Proteomes" id="UP000666369"/>
    </source>
</evidence>
<dbReference type="InterPro" id="IPR003594">
    <property type="entry name" value="HATPase_dom"/>
</dbReference>
<protein>
    <submittedName>
        <fullName evidence="17">PAS domain S-box protein</fullName>
    </submittedName>
</protein>
<reference evidence="17 18" key="1">
    <citation type="submission" date="2020-01" db="EMBL/GenBank/DDBJ databases">
        <authorList>
            <person name="Lee S.D."/>
        </authorList>
    </citation>
    <scope>NUCLEOTIDE SEQUENCE [LARGE SCALE GENOMIC DNA]</scope>
    <source>
        <strain evidence="17 18">SAP-35</strain>
    </source>
</reference>
<evidence type="ECO:0000259" key="12">
    <source>
        <dbReference type="PROSITE" id="PS50110"/>
    </source>
</evidence>
<dbReference type="PROSITE" id="PS50122">
    <property type="entry name" value="CHEB"/>
    <property type="match status" value="1"/>
</dbReference>
<dbReference type="PROSITE" id="PS50110">
    <property type="entry name" value="RESPONSE_REGULATORY"/>
    <property type="match status" value="1"/>
</dbReference>
<accession>A0ABX0FNM0</accession>
<feature type="domain" description="CheR-type methyltransferase" evidence="16">
    <location>
        <begin position="228"/>
        <end position="479"/>
    </location>
</feature>
<dbReference type="Pfam" id="PF13426">
    <property type="entry name" value="PAS_9"/>
    <property type="match status" value="1"/>
</dbReference>
<keyword evidence="7" id="KW-0378">Hydrolase</keyword>
<dbReference type="InterPro" id="IPR011006">
    <property type="entry name" value="CheY-like_superfamily"/>
</dbReference>
<feature type="active site" evidence="7">
    <location>
        <position position="151"/>
    </location>
</feature>
<dbReference type="InterPro" id="IPR022641">
    <property type="entry name" value="CheR_N"/>
</dbReference>
<dbReference type="InterPro" id="IPR005467">
    <property type="entry name" value="His_kinase_dom"/>
</dbReference>
<dbReference type="SMART" id="SM00091">
    <property type="entry name" value="PAS"/>
    <property type="match status" value="3"/>
</dbReference>
<dbReference type="PROSITE" id="PS50123">
    <property type="entry name" value="CHER"/>
    <property type="match status" value="1"/>
</dbReference>
<dbReference type="SMART" id="SM00387">
    <property type="entry name" value="HATPase_c"/>
    <property type="match status" value="1"/>
</dbReference>
<evidence type="ECO:0000256" key="6">
    <source>
        <dbReference type="ARBA" id="ARBA00022691"/>
    </source>
</evidence>
<dbReference type="SUPFAM" id="SSF53335">
    <property type="entry name" value="S-adenosyl-L-methionine-dependent methyltransferases"/>
    <property type="match status" value="1"/>
</dbReference>
<feature type="active site" evidence="7">
    <location>
        <position position="59"/>
    </location>
</feature>
<evidence type="ECO:0000256" key="5">
    <source>
        <dbReference type="ARBA" id="ARBA00022679"/>
    </source>
</evidence>
<evidence type="ECO:0000256" key="2">
    <source>
        <dbReference type="ARBA" id="ARBA00001541"/>
    </source>
</evidence>
<comment type="catalytic activity">
    <reaction evidence="2">
        <text>L-glutamyl-[protein] + S-adenosyl-L-methionine = [protein]-L-glutamate 5-O-methyl ester + S-adenosyl-L-homocysteine</text>
        <dbReference type="Rhea" id="RHEA:24452"/>
        <dbReference type="Rhea" id="RHEA-COMP:10208"/>
        <dbReference type="Rhea" id="RHEA-COMP:10311"/>
        <dbReference type="ChEBI" id="CHEBI:29973"/>
        <dbReference type="ChEBI" id="CHEBI:57856"/>
        <dbReference type="ChEBI" id="CHEBI:59789"/>
        <dbReference type="ChEBI" id="CHEBI:82795"/>
        <dbReference type="EC" id="2.1.1.80"/>
    </reaction>
</comment>
<feature type="domain" description="PAC" evidence="14">
    <location>
        <begin position="819"/>
        <end position="869"/>
    </location>
</feature>
<dbReference type="Pfam" id="PF00072">
    <property type="entry name" value="Response_reg"/>
    <property type="match status" value="1"/>
</dbReference>
<dbReference type="Pfam" id="PF01739">
    <property type="entry name" value="CheR"/>
    <property type="match status" value="1"/>
</dbReference>
<dbReference type="SUPFAM" id="SSF52172">
    <property type="entry name" value="CheY-like"/>
    <property type="match status" value="1"/>
</dbReference>
<dbReference type="Pfam" id="PF03705">
    <property type="entry name" value="CheR_N"/>
    <property type="match status" value="1"/>
</dbReference>
<feature type="domain" description="Response regulatory" evidence="12">
    <location>
        <begin position="1256"/>
        <end position="1372"/>
    </location>
</feature>
<keyword evidence="9" id="KW-0175">Coiled coil</keyword>
<dbReference type="SUPFAM" id="SSF47384">
    <property type="entry name" value="Homodimeric domain of signal transducing histidine kinase"/>
    <property type="match status" value="1"/>
</dbReference>
<feature type="domain" description="CheB-type methylesterase" evidence="15">
    <location>
        <begin position="20"/>
        <end position="209"/>
    </location>
</feature>
<feature type="domain" description="PAS" evidence="13">
    <location>
        <begin position="870"/>
        <end position="928"/>
    </location>
</feature>
<evidence type="ECO:0000256" key="9">
    <source>
        <dbReference type="SAM" id="Coils"/>
    </source>
</evidence>
<evidence type="ECO:0000259" key="14">
    <source>
        <dbReference type="PROSITE" id="PS50113"/>
    </source>
</evidence>
<dbReference type="EMBL" id="JAADJT010000008">
    <property type="protein sequence ID" value="NGZ86215.1"/>
    <property type="molecule type" value="Genomic_DNA"/>
</dbReference>
<evidence type="ECO:0000259" key="13">
    <source>
        <dbReference type="PROSITE" id="PS50112"/>
    </source>
</evidence>
<dbReference type="Gene3D" id="3.30.565.10">
    <property type="entry name" value="Histidine kinase-like ATPase, C-terminal domain"/>
    <property type="match status" value="1"/>
</dbReference>
<feature type="coiled-coil region" evidence="9">
    <location>
        <begin position="669"/>
        <end position="756"/>
    </location>
</feature>
<evidence type="ECO:0000259" key="11">
    <source>
        <dbReference type="PROSITE" id="PS50109"/>
    </source>
</evidence>
<dbReference type="InterPro" id="IPR000014">
    <property type="entry name" value="PAS"/>
</dbReference>
<dbReference type="Gene3D" id="3.30.450.20">
    <property type="entry name" value="PAS domain"/>
    <property type="match status" value="2"/>
</dbReference>
<dbReference type="SUPFAM" id="SSF52738">
    <property type="entry name" value="Methylesterase CheB, C-terminal domain"/>
    <property type="match status" value="1"/>
</dbReference>
<sequence>MANKDGAVSQLFHPDIPSGSLSDFAIVGLGASAGGLQALIKFFEQMPADCDMAFVVILHLSPSHASNVSSILRRATRMPVSEVTEDRRVETGHVYVIAPNRQLSMSDGMLHVTASEKKPGSHVTINHFFRTMADAHRQRCLGVLLSGTGSDGALGMADIRAQGGLTIAQHPADAEHGAMPAAAIRAEAVDFILPVAEIPQKLLQLRDNARRISISGLSDSEVIETAHQNAERNPNEEAALREIIATLHERTGHDFSQYKRATVMRRLQRRLQVRTVPDLPSYRDLIKTDPAESETLLKDLLIGVTQFFRDREIFEVLERDIMPSLFAERDPAHPVRLWVAASSTGEEAYSLAMLLNQQAGLGATPIAVQIFATDIDERAIAIARAGLYPEESAGDLPPGMLQRYFDPSGQVYRIKKHLRESVSFALHNLLRDPPFSKLDMISCRNLLIYLDREAQTRILETFHFALKPDGILLLGSSESADMLAEHFAPIDKKNRIYRAKASRVNIRVPAVIPAFNPLRQPVRLRDNATERRQSAYADLHDRALASTAAPSLIVNAGADIIHMSPEAGKFLRLTGGEPSRNALNLVIPELRLDLRTVLFQVEQNGVRARIFVPSVVRDGKMWDVEICATPYQDEASGERIVVVMFEERQSVARVADKPEQSVEPNDAVLLSLEKNLQRTAARLQDTIEQAEASAEELKASNEELQAINEELRSASEELETGKEELLALNSELQRVNNEMQNKVDETTRANDDLQNLIVSSDVATLFVDREMRVQRYTPRTTDIFNIIPGDLGRLLGHITHNLEFDELASDAARTFETLRLVEREVRSLNGRHYLARMLPYRTLSDRIEGALLTFIDVTELRRAEERLRAADARMRLVAASTMDYAIITLDTHGVITSFNKGAERMYGYHEGEVIGQLVDLLYTPEDREADAPGAERQRAQASGRAEDERWHVRKDGGRFFCSGVITPLLEGQFQGYAKIGRDLTGRVEAEKLRSRQLGDEQRKRAEAQAANNLKDEFLAIMSHELKHPLNLIHLNAELLRRLAGPNANPAIPKAASAILAASVSQAKIIDDLLDFSRINTGKLRLAMSEVNLCELVKLLVPTFEADPTAKGLKIICDPEHEVWAVADAVRVSQMVANLLSNAIKFSRPDGCIVIRIEEDGGAARIEVIDDGQGIAPEAIATIFDMFKQSQLSTTRSATGLGIGLALVKQIVDLHGGSVDARSNGLGSGAHFTIRLPLGRGPAAARAPGGALTAGLRVLIVDDSPDVVESFQILLEMEGVIVSTALSGREALKLIDAQVFDIIISDIGMPEMDGYSFMRQVRARPAAAGIPAIALTGFGRSKDVELARGAGFTSHLSKPASVEQLMQLMVSIANDGARARPGD</sequence>
<dbReference type="CDD" id="cd17580">
    <property type="entry name" value="REC_2_DhkD-like"/>
    <property type="match status" value="1"/>
</dbReference>
<dbReference type="InterPro" id="IPR000780">
    <property type="entry name" value="CheR_MeTrfase"/>
</dbReference>
<dbReference type="Gene3D" id="1.10.287.130">
    <property type="match status" value="1"/>
</dbReference>
<dbReference type="InterPro" id="IPR050903">
    <property type="entry name" value="Bact_Chemotaxis_MeTrfase"/>
</dbReference>
<keyword evidence="3 7" id="KW-0145">Chemotaxis</keyword>
<keyword evidence="18" id="KW-1185">Reference proteome</keyword>
<evidence type="ECO:0000256" key="3">
    <source>
        <dbReference type="ARBA" id="ARBA00022500"/>
    </source>
</evidence>
<organism evidence="17 18">
    <name type="scientific">Duganella aceris</name>
    <dbReference type="NCBI Taxonomy" id="2703883"/>
    <lineage>
        <taxon>Bacteria</taxon>
        <taxon>Pseudomonadati</taxon>
        <taxon>Pseudomonadota</taxon>
        <taxon>Betaproteobacteria</taxon>
        <taxon>Burkholderiales</taxon>
        <taxon>Oxalobacteraceae</taxon>
        <taxon>Telluria group</taxon>
        <taxon>Duganella</taxon>
    </lineage>
</organism>
<dbReference type="SMART" id="SM00448">
    <property type="entry name" value="REC"/>
    <property type="match status" value="1"/>
</dbReference>
<evidence type="ECO:0000259" key="15">
    <source>
        <dbReference type="PROSITE" id="PS50122"/>
    </source>
</evidence>
<dbReference type="Gene3D" id="3.40.50.2300">
    <property type="match status" value="1"/>
</dbReference>
<keyword evidence="4" id="KW-0489">Methyltransferase</keyword>
<dbReference type="PRINTS" id="PR00996">
    <property type="entry name" value="CHERMTFRASE"/>
</dbReference>
<comment type="caution">
    <text evidence="17">The sequence shown here is derived from an EMBL/GenBank/DDBJ whole genome shotgun (WGS) entry which is preliminary data.</text>
</comment>
<dbReference type="InterPro" id="IPR022642">
    <property type="entry name" value="CheR_C"/>
</dbReference>
<dbReference type="SUPFAM" id="SSF55874">
    <property type="entry name" value="ATPase domain of HSP90 chaperone/DNA topoisomerase II/histidine kinase"/>
    <property type="match status" value="1"/>
</dbReference>
<comment type="catalytic activity">
    <reaction evidence="1">
        <text>ATP + protein L-histidine = ADP + protein N-phospho-L-histidine.</text>
        <dbReference type="EC" id="2.7.13.3"/>
    </reaction>
</comment>
<keyword evidence="6" id="KW-0949">S-adenosyl-L-methionine</keyword>
<dbReference type="PROSITE" id="PS50109">
    <property type="entry name" value="HIS_KIN"/>
    <property type="match status" value="1"/>
</dbReference>
<keyword evidence="8" id="KW-0597">Phosphoprotein</keyword>
<evidence type="ECO:0000256" key="4">
    <source>
        <dbReference type="ARBA" id="ARBA00022603"/>
    </source>
</evidence>
<dbReference type="NCBIfam" id="TIGR00229">
    <property type="entry name" value="sensory_box"/>
    <property type="match status" value="1"/>
</dbReference>
<dbReference type="InterPro" id="IPR029063">
    <property type="entry name" value="SAM-dependent_MTases_sf"/>
</dbReference>
<dbReference type="CDD" id="cd16434">
    <property type="entry name" value="CheB-CheR_fusion"/>
    <property type="match status" value="1"/>
</dbReference>
<feature type="domain" description="Histidine kinase" evidence="11">
    <location>
        <begin position="1020"/>
        <end position="1239"/>
    </location>
</feature>
<evidence type="ECO:0000256" key="7">
    <source>
        <dbReference type="PROSITE-ProRule" id="PRU00050"/>
    </source>
</evidence>
<dbReference type="Pfam" id="PF01339">
    <property type="entry name" value="CheB_methylest"/>
    <property type="match status" value="1"/>
</dbReference>
<evidence type="ECO:0000256" key="8">
    <source>
        <dbReference type="PROSITE-ProRule" id="PRU00169"/>
    </source>
</evidence>
<dbReference type="InterPro" id="IPR000673">
    <property type="entry name" value="Sig_transdc_resp-reg_Me-estase"/>
</dbReference>
<feature type="active site" evidence="7">
    <location>
        <position position="32"/>
    </location>
</feature>
<keyword evidence="5" id="KW-0808">Transferase</keyword>
<dbReference type="Pfam" id="PF02518">
    <property type="entry name" value="HATPase_c"/>
    <property type="match status" value="1"/>
</dbReference>
<dbReference type="InterPro" id="IPR000700">
    <property type="entry name" value="PAS-assoc_C"/>
</dbReference>
<proteinExistence type="predicted"/>
<reference evidence="18" key="2">
    <citation type="submission" date="2023-07" db="EMBL/GenBank/DDBJ databases">
        <title>Duganella aceri sp. nov., isolated from tree sap.</title>
        <authorList>
            <person name="Kim I.S."/>
        </authorList>
    </citation>
    <scope>NUCLEOTIDE SEQUENCE [LARGE SCALE GENOMIC DNA]</scope>
    <source>
        <strain evidence="18">SAP-35</strain>
    </source>
</reference>
<dbReference type="InterPro" id="IPR001789">
    <property type="entry name" value="Sig_transdc_resp-reg_receiver"/>
</dbReference>
<dbReference type="SUPFAM" id="SSF47757">
    <property type="entry name" value="Chemotaxis receptor methyltransferase CheR, N-terminal domain"/>
    <property type="match status" value="1"/>
</dbReference>
<gene>
    <name evidence="17" type="ORF">GW587_18395</name>
</gene>
<dbReference type="InterPro" id="IPR035965">
    <property type="entry name" value="PAS-like_dom_sf"/>
</dbReference>
<feature type="region of interest" description="Disordered" evidence="10">
    <location>
        <begin position="929"/>
        <end position="948"/>
    </location>
</feature>
<dbReference type="Gene3D" id="3.40.50.180">
    <property type="entry name" value="Methylesterase CheB, C-terminal domain"/>
    <property type="match status" value="1"/>
</dbReference>
<dbReference type="Pfam" id="PF00512">
    <property type="entry name" value="HisKA"/>
    <property type="match status" value="1"/>
</dbReference>
<dbReference type="SMART" id="SM00138">
    <property type="entry name" value="MeTrc"/>
    <property type="match status" value="1"/>
</dbReference>
<dbReference type="Gene3D" id="3.40.50.150">
    <property type="entry name" value="Vaccinia Virus protein VP39"/>
    <property type="match status" value="1"/>
</dbReference>
<evidence type="ECO:0000259" key="16">
    <source>
        <dbReference type="PROSITE" id="PS50123"/>
    </source>
</evidence>
<evidence type="ECO:0000313" key="17">
    <source>
        <dbReference type="EMBL" id="NGZ86215.1"/>
    </source>
</evidence>
<dbReference type="InterPro" id="IPR003661">
    <property type="entry name" value="HisK_dim/P_dom"/>
</dbReference>
<dbReference type="InterPro" id="IPR036890">
    <property type="entry name" value="HATPase_C_sf"/>
</dbReference>
<feature type="modified residue" description="4-aspartylphosphate" evidence="8">
    <location>
        <position position="1305"/>
    </location>
</feature>